<keyword evidence="5" id="KW-0720">Serine protease</keyword>
<dbReference type="OrthoDB" id="9812921at2"/>
<dbReference type="GO" id="GO:0004177">
    <property type="term" value="F:aminopeptidase activity"/>
    <property type="evidence" value="ECO:0007669"/>
    <property type="project" value="UniProtKB-KW"/>
</dbReference>
<dbReference type="FunFam" id="3.40.50.1820:FF:000028">
    <property type="entry name" value="S9 family peptidase"/>
    <property type="match status" value="1"/>
</dbReference>
<dbReference type="PANTHER" id="PTHR42776:SF13">
    <property type="entry name" value="DIPEPTIDYL-PEPTIDASE 5"/>
    <property type="match status" value="1"/>
</dbReference>
<dbReference type="RefSeq" id="WP_090392488.1">
    <property type="nucleotide sequence ID" value="NZ_FMZO01000017.1"/>
</dbReference>
<dbReference type="InterPro" id="IPR029058">
    <property type="entry name" value="AB_hydrolase_fold"/>
</dbReference>
<name>A0A1G6Z8Y8_NIADE</name>
<keyword evidence="4" id="KW-0378">Hydrolase</keyword>
<comment type="similarity">
    <text evidence="1">Belongs to the peptidase S9C family.</text>
</comment>
<dbReference type="GO" id="GO:0004252">
    <property type="term" value="F:serine-type endopeptidase activity"/>
    <property type="evidence" value="ECO:0007669"/>
    <property type="project" value="TreeGrafter"/>
</dbReference>
<dbReference type="EMBL" id="FMZO01000017">
    <property type="protein sequence ID" value="SDD99149.1"/>
    <property type="molecule type" value="Genomic_DNA"/>
</dbReference>
<evidence type="ECO:0000256" key="3">
    <source>
        <dbReference type="ARBA" id="ARBA00022729"/>
    </source>
</evidence>
<feature type="domain" description="Peptidase S9 prolyl oligopeptidase catalytic" evidence="6">
    <location>
        <begin position="425"/>
        <end position="635"/>
    </location>
</feature>
<evidence type="ECO:0000256" key="1">
    <source>
        <dbReference type="ARBA" id="ARBA00010040"/>
    </source>
</evidence>
<gene>
    <name evidence="7" type="ORF">SAMN04487894_117102</name>
</gene>
<evidence type="ECO:0000259" key="6">
    <source>
        <dbReference type="Pfam" id="PF00326"/>
    </source>
</evidence>
<keyword evidence="7" id="KW-0031">Aminopeptidase</keyword>
<evidence type="ECO:0000313" key="7">
    <source>
        <dbReference type="EMBL" id="SDD99149.1"/>
    </source>
</evidence>
<accession>A0A1G6Z8Y8</accession>
<evidence type="ECO:0000256" key="4">
    <source>
        <dbReference type="ARBA" id="ARBA00022801"/>
    </source>
</evidence>
<dbReference type="Pfam" id="PF07676">
    <property type="entry name" value="PD40"/>
    <property type="match status" value="1"/>
</dbReference>
<dbReference type="Proteomes" id="UP000198757">
    <property type="component" value="Unassembled WGS sequence"/>
</dbReference>
<evidence type="ECO:0000256" key="5">
    <source>
        <dbReference type="ARBA" id="ARBA00022825"/>
    </source>
</evidence>
<dbReference type="Gene3D" id="2.120.10.30">
    <property type="entry name" value="TolB, C-terminal domain"/>
    <property type="match status" value="1"/>
</dbReference>
<keyword evidence="3" id="KW-0732">Signal</keyword>
<proteinExistence type="inferred from homology"/>
<evidence type="ECO:0000256" key="2">
    <source>
        <dbReference type="ARBA" id="ARBA00022670"/>
    </source>
</evidence>
<dbReference type="Pfam" id="PF00326">
    <property type="entry name" value="Peptidase_S9"/>
    <property type="match status" value="1"/>
</dbReference>
<dbReference type="PANTHER" id="PTHR42776">
    <property type="entry name" value="SERINE PEPTIDASE S9 FAMILY MEMBER"/>
    <property type="match status" value="1"/>
</dbReference>
<evidence type="ECO:0000313" key="8">
    <source>
        <dbReference type="Proteomes" id="UP000198757"/>
    </source>
</evidence>
<reference evidence="8" key="1">
    <citation type="submission" date="2016-10" db="EMBL/GenBank/DDBJ databases">
        <authorList>
            <person name="Varghese N."/>
            <person name="Submissions S."/>
        </authorList>
    </citation>
    <scope>NUCLEOTIDE SEQUENCE [LARGE SCALE GENOMIC DNA]</scope>
    <source>
        <strain evidence="8">DSM 25811 / CCM 8410 / LMG 26954 / E90</strain>
    </source>
</reference>
<dbReference type="AlphaFoldDB" id="A0A1G6Z8Y8"/>
<dbReference type="Gene3D" id="3.40.50.1820">
    <property type="entry name" value="alpha/beta hydrolase"/>
    <property type="match status" value="1"/>
</dbReference>
<dbReference type="InterPro" id="IPR011042">
    <property type="entry name" value="6-blade_b-propeller_TolB-like"/>
</dbReference>
<dbReference type="SUPFAM" id="SSF82171">
    <property type="entry name" value="DPP6 N-terminal domain-like"/>
    <property type="match status" value="1"/>
</dbReference>
<dbReference type="SUPFAM" id="SSF53474">
    <property type="entry name" value="alpha/beta-Hydrolases"/>
    <property type="match status" value="1"/>
</dbReference>
<sequence>MRKLFILLSAFSMLKTNAQQHLTPETLLKLGRVSAIGISNDQQSLIYKVSTPNIAENKMDTKEYAIPLSGGAAAGLTNATDLVKNNRIAPNGQYILSSDEVLLEKVLGKDLYPELDKTSAQVYTALNYRHWDKWFDGRFSHVFFAPYVNGQAGEKKDIMPGEPYFCPQQPFGGDEDFIWSPDSKKIVYVTKKKFGTDYAVSTNTDIYEYDIATGTTKNLTGSNKGYDVAPAFSKQGKMAWLQMKTAGYEADKNDLVVMTNGTTVNLTGHNDQINVSSFTWSNDGKSLFFIAPINGTEQVFSVNDIGLTRMLPRIRQLSKGDFDITSIIAQTGEELIVARETISRASEIYKLNIKTGLLTQLTHVNDAAYENIAPVKTERRWVTTADNKKMMEWIVYPPDFDPSKKYPTLLYCQGGPQSATTQFYSYRWNFHLMASQGYIVVIPSRRGMPGFGTRWNAEVSKDWGGKVLQDYLDAIDDISKEPFVDKDRRAAVGASFGGYSVFALAGCHQKRFKTFIAHDGVFDFTAMTGTTDELWFEQWEKGGYYWEKNNKAAQRSYAASPLNFVANWDTPILIVQGGKDYRVPIEQGQGAFQAAQLRGIKSKFLFFPDENHWVLKPQNATVWQREFFGWLRETL</sequence>
<dbReference type="InterPro" id="IPR011659">
    <property type="entry name" value="WD40"/>
</dbReference>
<keyword evidence="2" id="KW-0645">Protease</keyword>
<organism evidence="7 8">
    <name type="scientific">Niabella drilacis (strain DSM 25811 / CCM 8410 / CCUG 62505 / LMG 26954 / E90)</name>
    <dbReference type="NCBI Taxonomy" id="1285928"/>
    <lineage>
        <taxon>Bacteria</taxon>
        <taxon>Pseudomonadati</taxon>
        <taxon>Bacteroidota</taxon>
        <taxon>Chitinophagia</taxon>
        <taxon>Chitinophagales</taxon>
        <taxon>Chitinophagaceae</taxon>
        <taxon>Niabella</taxon>
    </lineage>
</organism>
<keyword evidence="8" id="KW-1185">Reference proteome</keyword>
<protein>
    <submittedName>
        <fullName evidence="7">Dipeptidyl aminopeptidase/acylaminoacyl peptidase</fullName>
    </submittedName>
</protein>
<dbReference type="STRING" id="1285928.SAMN04487894_117102"/>
<dbReference type="GO" id="GO:0006508">
    <property type="term" value="P:proteolysis"/>
    <property type="evidence" value="ECO:0007669"/>
    <property type="project" value="UniProtKB-KW"/>
</dbReference>
<dbReference type="InterPro" id="IPR001375">
    <property type="entry name" value="Peptidase_S9_cat"/>
</dbReference>